<dbReference type="InterPro" id="IPR022742">
    <property type="entry name" value="Hydrolase_4"/>
</dbReference>
<dbReference type="Pfam" id="PF12146">
    <property type="entry name" value="Hydrolase_4"/>
    <property type="match status" value="1"/>
</dbReference>
<dbReference type="PIRSF" id="PIRSF029171">
    <property type="entry name" value="Esterase_LipA"/>
    <property type="match status" value="1"/>
</dbReference>
<evidence type="ECO:0000256" key="1">
    <source>
        <dbReference type="PIRNR" id="PIRNR029171"/>
    </source>
</evidence>
<dbReference type="PANTHER" id="PTHR34853:SF1">
    <property type="entry name" value="LIPASE 5"/>
    <property type="match status" value="1"/>
</dbReference>
<proteinExistence type="inferred from homology"/>
<evidence type="ECO:0000313" key="4">
    <source>
        <dbReference type="Proteomes" id="UP000016922"/>
    </source>
</evidence>
<evidence type="ECO:0000313" key="3">
    <source>
        <dbReference type="EMBL" id="EPE33126.1"/>
    </source>
</evidence>
<dbReference type="SUPFAM" id="SSF53474">
    <property type="entry name" value="alpha/beta-Hydrolases"/>
    <property type="match status" value="1"/>
</dbReference>
<sequence length="423" mass="45939">MTTSLPEEVVQAIEFEKSQWATGSVYEDPFYSVEGLDASARPGALLKVEKTSDVSLYSIPAATTLSRFVYQSKTFSGSLVPVSAYVLWPSSPRTSPDGFQVVAWAHGTSGISAENAPSHTKNLWQHFLAPYQLVCQGYVVVATDYAGLGVSKTADGKSIVHEYLALPAHANDVVYSVLAAQEAFPELSRSWVAVGHSQGGGATLAVAQRQAKDHIPGYLGAVPISPVTRLMDEADPARTVVTSLMVPGIQAAFPGFNADDILTERGKEILGSVRKYHLTLGASTPMLFTADLMKSGWHNNSFLSTHQDTIQTGGKPVAGPLLIIHGQCDELLSPDKLTSAVKKTAEMNTNASIKYIQFEGASHNGTLPASQWMWMDWIADRFKGVDQKKGLVCEVRKTAKSVDSYQRNLNWWLKHAKAYHETP</sequence>
<dbReference type="OrthoDB" id="5382058at2759"/>
<gene>
    <name evidence="3" type="ORF">GLAREA_06138</name>
</gene>
<dbReference type="STRING" id="1116229.S3DM29"/>
<keyword evidence="4" id="KW-1185">Reference proteome</keyword>
<dbReference type="InterPro" id="IPR005152">
    <property type="entry name" value="Lipase_secreted"/>
</dbReference>
<dbReference type="GeneID" id="19465192"/>
<dbReference type="GO" id="GO:0004806">
    <property type="term" value="F:triacylglycerol lipase activity"/>
    <property type="evidence" value="ECO:0007669"/>
    <property type="project" value="UniProtKB-UniRule"/>
</dbReference>
<dbReference type="RefSeq" id="XP_008079743.1">
    <property type="nucleotide sequence ID" value="XM_008081552.1"/>
</dbReference>
<dbReference type="HOGENOM" id="CLU_029538_1_1_1"/>
<feature type="domain" description="Serine aminopeptidase S33" evidence="2">
    <location>
        <begin position="131"/>
        <end position="363"/>
    </location>
</feature>
<dbReference type="Gene3D" id="3.40.50.1820">
    <property type="entry name" value="alpha/beta hydrolase"/>
    <property type="match status" value="2"/>
</dbReference>
<dbReference type="Proteomes" id="UP000016922">
    <property type="component" value="Unassembled WGS sequence"/>
</dbReference>
<dbReference type="eggNOG" id="ENOG502SHFS">
    <property type="taxonomic scope" value="Eukaryota"/>
</dbReference>
<dbReference type="KEGG" id="glz:GLAREA_06138"/>
<keyword evidence="3" id="KW-0378">Hydrolase</keyword>
<dbReference type="EMBL" id="KE145358">
    <property type="protein sequence ID" value="EPE33126.1"/>
    <property type="molecule type" value="Genomic_DNA"/>
</dbReference>
<name>S3DM29_GLAL2</name>
<evidence type="ECO:0000259" key="2">
    <source>
        <dbReference type="Pfam" id="PF12146"/>
    </source>
</evidence>
<organism evidence="3 4">
    <name type="scientific">Glarea lozoyensis (strain ATCC 20868 / MF5171)</name>
    <dbReference type="NCBI Taxonomy" id="1116229"/>
    <lineage>
        <taxon>Eukaryota</taxon>
        <taxon>Fungi</taxon>
        <taxon>Dikarya</taxon>
        <taxon>Ascomycota</taxon>
        <taxon>Pezizomycotina</taxon>
        <taxon>Leotiomycetes</taxon>
        <taxon>Helotiales</taxon>
        <taxon>Helotiaceae</taxon>
        <taxon>Glarea</taxon>
    </lineage>
</organism>
<dbReference type="GO" id="GO:0016042">
    <property type="term" value="P:lipid catabolic process"/>
    <property type="evidence" value="ECO:0007669"/>
    <property type="project" value="UniProtKB-UniRule"/>
</dbReference>
<dbReference type="OMA" id="LQYHFQV"/>
<dbReference type="PANTHER" id="PTHR34853">
    <property type="match status" value="1"/>
</dbReference>
<protein>
    <submittedName>
        <fullName evidence="3">Alpha/beta-Hydrolase</fullName>
    </submittedName>
</protein>
<dbReference type="InterPro" id="IPR029058">
    <property type="entry name" value="AB_hydrolase_fold"/>
</dbReference>
<dbReference type="AlphaFoldDB" id="S3DM29"/>
<reference evidence="3 4" key="1">
    <citation type="journal article" date="2013" name="BMC Genomics">
        <title>Genomics-driven discovery of the pneumocandin biosynthetic gene cluster in the fungus Glarea lozoyensis.</title>
        <authorList>
            <person name="Chen L."/>
            <person name="Yue Q."/>
            <person name="Zhang X."/>
            <person name="Xiang M."/>
            <person name="Wang C."/>
            <person name="Li S."/>
            <person name="Che Y."/>
            <person name="Ortiz-Lopez F.J."/>
            <person name="Bills G.F."/>
            <person name="Liu X."/>
            <person name="An Z."/>
        </authorList>
    </citation>
    <scope>NUCLEOTIDE SEQUENCE [LARGE SCALE GENOMIC DNA]</scope>
    <source>
        <strain evidence="4">ATCC 20868 / MF5171</strain>
    </source>
</reference>
<comment type="similarity">
    <text evidence="1">Belongs to the AB hydrolase superfamily. Lipase family.</text>
</comment>
<accession>S3DM29</accession>